<dbReference type="GO" id="GO:0005829">
    <property type="term" value="C:cytosol"/>
    <property type="evidence" value="ECO:0007669"/>
    <property type="project" value="TreeGrafter"/>
</dbReference>
<dbReference type="InterPro" id="IPR016024">
    <property type="entry name" value="ARM-type_fold"/>
</dbReference>
<evidence type="ECO:0000256" key="5">
    <source>
        <dbReference type="ARBA" id="ARBA00044801"/>
    </source>
</evidence>
<evidence type="ECO:0000256" key="2">
    <source>
        <dbReference type="ARBA" id="ARBA00022618"/>
    </source>
</evidence>
<dbReference type="OrthoDB" id="379794at2759"/>
<keyword evidence="3" id="KW-0131">Cell cycle</keyword>
<sequence>MTSHTQEIELLREVNSYFISGNDHTDNLIEKLGDVVQATSRMMQDESMWGYTSNMGNDPLIHQVINSNLECVVKYETFTLNQLRLTKGLMLLLRNFSLINELNADTYNLIANLVEKLNGLFTEGELALKAVDISIVGFHCIFNFMKSHDEPDVVVFTIKALNFVMDQLMYTGGIFELRQTLSLTKQCCEISQTKAILKEQNCGALIKLLKCSTRILNFNTETNLEELHSNEAIEYQVIVNIAQCLMNFFDDEVLGIAAYKMEKERPGDNNAVLLYLIACQMVFSSEPLANWDYVAIGAVVLDFFRIYTDQCKRLLETANTDEFELKLQHRKIIALFDIISNLMPYEMFRKVMNSYEVLEKLIEFFHVVENNTERKRLKDESIVNREKKSFGNVKTIIVEIITYFVHNDKKNQDLVREKGGLILLLNNCNLDTNEPFIRERCILCLRYLLENNLENQDFVASLEAKGVEINKENEEILEKCGYEIEIVDGKVQLKNVSNKRHKSE</sequence>
<dbReference type="Proteomes" id="UP000307173">
    <property type="component" value="Unassembled WGS sequence"/>
</dbReference>
<feature type="domain" description="Ataxin-10" evidence="7">
    <location>
        <begin position="393"/>
        <end position="494"/>
    </location>
</feature>
<comment type="caution">
    <text evidence="8">The sequence shown here is derived from an EMBL/GenBank/DDBJ whole genome shotgun (WGS) entry which is preliminary data.</text>
</comment>
<dbReference type="AlphaFoldDB" id="A0A4T0X196"/>
<dbReference type="Gene3D" id="1.25.10.10">
    <property type="entry name" value="Leucine-rich Repeat Variant"/>
    <property type="match status" value="1"/>
</dbReference>
<evidence type="ECO:0000259" key="7">
    <source>
        <dbReference type="Pfam" id="PF09759"/>
    </source>
</evidence>
<dbReference type="InterPro" id="IPR051374">
    <property type="entry name" value="Ataxin-10/CTR86_families"/>
</dbReference>
<protein>
    <recommendedName>
        <fullName evidence="5">Ataxin-10 homolog</fullName>
    </recommendedName>
    <alternativeName>
        <fullName evidence="6">Copper transport protein 86</fullName>
    </alternativeName>
</protein>
<dbReference type="GO" id="GO:0051301">
    <property type="term" value="P:cell division"/>
    <property type="evidence" value="ECO:0007669"/>
    <property type="project" value="UniProtKB-KW"/>
</dbReference>
<evidence type="ECO:0000256" key="3">
    <source>
        <dbReference type="ARBA" id="ARBA00023306"/>
    </source>
</evidence>
<organism evidence="8 9">
    <name type="scientific">Pichia inconspicua</name>
    <dbReference type="NCBI Taxonomy" id="52247"/>
    <lineage>
        <taxon>Eukaryota</taxon>
        <taxon>Fungi</taxon>
        <taxon>Dikarya</taxon>
        <taxon>Ascomycota</taxon>
        <taxon>Saccharomycotina</taxon>
        <taxon>Pichiomycetes</taxon>
        <taxon>Pichiales</taxon>
        <taxon>Pichiaceae</taxon>
        <taxon>Pichia</taxon>
    </lineage>
</organism>
<dbReference type="PANTHER" id="PTHR13255:SF0">
    <property type="entry name" value="ATAXIN-10"/>
    <property type="match status" value="1"/>
</dbReference>
<dbReference type="PANTHER" id="PTHR13255">
    <property type="entry name" value="ATAXIN-10"/>
    <property type="match status" value="1"/>
</dbReference>
<dbReference type="InterPro" id="IPR019156">
    <property type="entry name" value="Ataxin-10_domain"/>
</dbReference>
<dbReference type="SUPFAM" id="SSF48371">
    <property type="entry name" value="ARM repeat"/>
    <property type="match status" value="1"/>
</dbReference>
<dbReference type="EMBL" id="SELW01000391">
    <property type="protein sequence ID" value="TID28534.1"/>
    <property type="molecule type" value="Genomic_DNA"/>
</dbReference>
<evidence type="ECO:0000256" key="6">
    <source>
        <dbReference type="ARBA" id="ARBA00044805"/>
    </source>
</evidence>
<dbReference type="Pfam" id="PF09759">
    <property type="entry name" value="Atx10homo_assoc"/>
    <property type="match status" value="1"/>
</dbReference>
<evidence type="ECO:0000313" key="9">
    <source>
        <dbReference type="Proteomes" id="UP000307173"/>
    </source>
</evidence>
<keyword evidence="2" id="KW-0132">Cell division</keyword>
<proteinExistence type="inferred from homology"/>
<dbReference type="InterPro" id="IPR011989">
    <property type="entry name" value="ARM-like"/>
</dbReference>
<evidence type="ECO:0000256" key="1">
    <source>
        <dbReference type="ARBA" id="ARBA00008384"/>
    </source>
</evidence>
<accession>A0A4T0X196</accession>
<name>A0A4T0X196_9ASCO</name>
<reference evidence="8 9" key="1">
    <citation type="journal article" date="2019" name="Front. Genet.">
        <title>Whole-Genome Sequencing of the Opportunistic Yeast Pathogen Candida inconspicua Uncovers Its Hybrid Origin.</title>
        <authorList>
            <person name="Mixao V."/>
            <person name="Hansen A.P."/>
            <person name="Saus E."/>
            <person name="Boekhout T."/>
            <person name="Lass-Florl C."/>
            <person name="Gabaldon T."/>
        </authorList>
    </citation>
    <scope>NUCLEOTIDE SEQUENCE [LARGE SCALE GENOMIC DNA]</scope>
    <source>
        <strain evidence="8 9">CBS 180</strain>
    </source>
</reference>
<gene>
    <name evidence="8" type="ORF">CANINC_002407</name>
</gene>
<evidence type="ECO:0000313" key="8">
    <source>
        <dbReference type="EMBL" id="TID28534.1"/>
    </source>
</evidence>
<comment type="function">
    <text evidence="4">May play a role in the regulation of cytokinesis.</text>
</comment>
<keyword evidence="9" id="KW-1185">Reference proteome</keyword>
<comment type="similarity">
    <text evidence="1">Belongs to the ataxin-10 family.</text>
</comment>
<evidence type="ECO:0000256" key="4">
    <source>
        <dbReference type="ARBA" id="ARBA00044746"/>
    </source>
</evidence>